<dbReference type="EMBL" id="JBBPBK010000003">
    <property type="protein sequence ID" value="KAK9288974.1"/>
    <property type="molecule type" value="Genomic_DNA"/>
</dbReference>
<dbReference type="SUPFAM" id="SSF143503">
    <property type="entry name" value="PUG domain-like"/>
    <property type="match status" value="1"/>
</dbReference>
<dbReference type="Pfam" id="PF09409">
    <property type="entry name" value="PUB"/>
    <property type="match status" value="1"/>
</dbReference>
<name>A0AAP0S377_LIQFO</name>
<gene>
    <name evidence="2" type="ORF">L1049_017445</name>
</gene>
<dbReference type="AlphaFoldDB" id="A0AAP0S377"/>
<comment type="caution">
    <text evidence="2">The sequence shown here is derived from an EMBL/GenBank/DDBJ whole genome shotgun (WGS) entry which is preliminary data.</text>
</comment>
<dbReference type="Proteomes" id="UP001415857">
    <property type="component" value="Unassembled WGS sequence"/>
</dbReference>
<evidence type="ECO:0000313" key="2">
    <source>
        <dbReference type="EMBL" id="KAK9288974.1"/>
    </source>
</evidence>
<keyword evidence="3" id="KW-1185">Reference proteome</keyword>
<dbReference type="PANTHER" id="PTHR46713:SF1">
    <property type="entry name" value="F13M7.16 PROTEIN"/>
    <property type="match status" value="1"/>
</dbReference>
<feature type="domain" description="PUB" evidence="1">
    <location>
        <begin position="82"/>
        <end position="119"/>
    </location>
</feature>
<dbReference type="InterPro" id="IPR018997">
    <property type="entry name" value="PUB_domain"/>
</dbReference>
<dbReference type="InterPro" id="IPR036339">
    <property type="entry name" value="PUB-like_dom_sf"/>
</dbReference>
<protein>
    <recommendedName>
        <fullName evidence="1">PUB domain-containing protein</fullName>
    </recommendedName>
</protein>
<evidence type="ECO:0000259" key="1">
    <source>
        <dbReference type="Pfam" id="PF09409"/>
    </source>
</evidence>
<accession>A0AAP0S377</accession>
<dbReference type="Gene3D" id="1.20.58.2190">
    <property type="match status" value="1"/>
</dbReference>
<proteinExistence type="predicted"/>
<organism evidence="2 3">
    <name type="scientific">Liquidambar formosana</name>
    <name type="common">Formosan gum</name>
    <dbReference type="NCBI Taxonomy" id="63359"/>
    <lineage>
        <taxon>Eukaryota</taxon>
        <taxon>Viridiplantae</taxon>
        <taxon>Streptophyta</taxon>
        <taxon>Embryophyta</taxon>
        <taxon>Tracheophyta</taxon>
        <taxon>Spermatophyta</taxon>
        <taxon>Magnoliopsida</taxon>
        <taxon>eudicotyledons</taxon>
        <taxon>Gunneridae</taxon>
        <taxon>Pentapetalae</taxon>
        <taxon>Saxifragales</taxon>
        <taxon>Altingiaceae</taxon>
        <taxon>Liquidambar</taxon>
    </lineage>
</organism>
<sequence>MQNLEMVPPMVSQHELIDPDKKYVNLVSVENLTEECFNVLIDAMVTSSDFLRRWQVGFSWFLFDGCWDCCNLLWDFQDDDARVKRAFRTLLTYVGNAAKNSNEERFRKIRLTNPSFQGKRLLYRSF</sequence>
<evidence type="ECO:0000313" key="3">
    <source>
        <dbReference type="Proteomes" id="UP001415857"/>
    </source>
</evidence>
<dbReference type="PANTHER" id="PTHR46713">
    <property type="entry name" value="F13M7.16 PROTEIN"/>
    <property type="match status" value="1"/>
</dbReference>
<reference evidence="2 3" key="1">
    <citation type="journal article" date="2024" name="Plant J.">
        <title>Genome sequences and population genomics reveal climatic adaptation and genomic divergence between two closely related sweetgum species.</title>
        <authorList>
            <person name="Xu W.Q."/>
            <person name="Ren C.Q."/>
            <person name="Zhang X.Y."/>
            <person name="Comes H.P."/>
            <person name="Liu X.H."/>
            <person name="Li Y.G."/>
            <person name="Kettle C.J."/>
            <person name="Jalonen R."/>
            <person name="Gaisberger H."/>
            <person name="Ma Y.Z."/>
            <person name="Qiu Y.X."/>
        </authorList>
    </citation>
    <scope>NUCLEOTIDE SEQUENCE [LARGE SCALE GENOMIC DNA]</scope>
    <source>
        <strain evidence="2">Hangzhou</strain>
    </source>
</reference>